<protein>
    <submittedName>
        <fullName evidence="2">DUF2157 domain-containing protein</fullName>
    </submittedName>
</protein>
<keyword evidence="1" id="KW-1133">Transmembrane helix</keyword>
<organism evidence="2 3">
    <name type="scientific">Ornithinimicrobium faecis</name>
    <dbReference type="NCBI Taxonomy" id="2934158"/>
    <lineage>
        <taxon>Bacteria</taxon>
        <taxon>Bacillati</taxon>
        <taxon>Actinomycetota</taxon>
        <taxon>Actinomycetes</taxon>
        <taxon>Micrococcales</taxon>
        <taxon>Ornithinimicrobiaceae</taxon>
        <taxon>Ornithinimicrobium</taxon>
    </lineage>
</organism>
<evidence type="ECO:0000313" key="3">
    <source>
        <dbReference type="Proteomes" id="UP001056455"/>
    </source>
</evidence>
<name>A0ABY4YU60_9MICO</name>
<gene>
    <name evidence="2" type="ORF">NF556_00105</name>
</gene>
<feature type="transmembrane region" description="Helical" evidence="1">
    <location>
        <begin position="15"/>
        <end position="35"/>
    </location>
</feature>
<keyword evidence="1" id="KW-0472">Membrane</keyword>
<proteinExistence type="predicted"/>
<reference evidence="2" key="1">
    <citation type="submission" date="2022-06" db="EMBL/GenBank/DDBJ databases">
        <title>Ornithinimicrobium HY1793.</title>
        <authorList>
            <person name="Huang Y."/>
        </authorList>
    </citation>
    <scope>NUCLEOTIDE SEQUENCE</scope>
    <source>
        <strain evidence="2">HY1793</strain>
    </source>
</reference>
<keyword evidence="3" id="KW-1185">Reference proteome</keyword>
<keyword evidence="1" id="KW-0812">Transmembrane</keyword>
<dbReference type="RefSeq" id="WP_252593460.1">
    <property type="nucleotide sequence ID" value="NZ_CP099489.1"/>
</dbReference>
<evidence type="ECO:0000256" key="1">
    <source>
        <dbReference type="SAM" id="Phobius"/>
    </source>
</evidence>
<sequence>MPKGRQSKVHARDGTNSWVILMAVGAILLALFLFWFSNTDWLAGHRAWQSTLNQVAGLVVATGLLGVAWELLGKRRFAEEVLAKARLSTDVVDAGIIRVTDQYLDEVEWAELFDDVNKLDIVVAYGRTWRNSHAQRLQKVASRSGTRMRVFLPDPNDDDTMRVMGERFNMTPDVVKQTVREAITDFSTYATAGQGKVEVYVRPGDAVFSCYRFDGRAVLTLYSHAKERRTSVPTLVVRGGQLFNFVYGEIKAIKSQSQRVPPAPKSGGS</sequence>
<evidence type="ECO:0000313" key="2">
    <source>
        <dbReference type="EMBL" id="USQ80104.1"/>
    </source>
</evidence>
<accession>A0ABY4YU60</accession>
<dbReference type="Proteomes" id="UP001056455">
    <property type="component" value="Chromosome"/>
</dbReference>
<dbReference type="EMBL" id="CP099489">
    <property type="protein sequence ID" value="USQ80104.1"/>
    <property type="molecule type" value="Genomic_DNA"/>
</dbReference>
<feature type="transmembrane region" description="Helical" evidence="1">
    <location>
        <begin position="55"/>
        <end position="72"/>
    </location>
</feature>